<dbReference type="RefSeq" id="WP_126023924.1">
    <property type="nucleotide sequence ID" value="NZ_RXFT01000010.1"/>
</dbReference>
<keyword evidence="2 7" id="KW-0813">Transport</keyword>
<feature type="domain" description="ABC transmembrane type-1" evidence="8">
    <location>
        <begin position="164"/>
        <end position="343"/>
    </location>
</feature>
<comment type="caution">
    <text evidence="9">The sequence shown here is derived from an EMBL/GenBank/DDBJ whole genome shotgun (WGS) entry which is preliminary data.</text>
</comment>
<dbReference type="OrthoDB" id="9806809at2"/>
<dbReference type="AlphaFoldDB" id="A0A3S0XI19"/>
<feature type="transmembrane region" description="Helical" evidence="7">
    <location>
        <begin position="143"/>
        <end position="161"/>
    </location>
</feature>
<comment type="similarity">
    <text evidence="7">Belongs to the binding-protein-dependent transport system permease family.</text>
</comment>
<dbReference type="Proteomes" id="UP000281118">
    <property type="component" value="Unassembled WGS sequence"/>
</dbReference>
<dbReference type="GO" id="GO:0005275">
    <property type="term" value="F:amine transmembrane transporter activity"/>
    <property type="evidence" value="ECO:0007669"/>
    <property type="project" value="TreeGrafter"/>
</dbReference>
<evidence type="ECO:0000259" key="8">
    <source>
        <dbReference type="PROSITE" id="PS50928"/>
    </source>
</evidence>
<feature type="transmembrane region" description="Helical" evidence="7">
    <location>
        <begin position="167"/>
        <end position="190"/>
    </location>
</feature>
<dbReference type="EMBL" id="RXFT01000010">
    <property type="protein sequence ID" value="RUR69821.1"/>
    <property type="molecule type" value="Genomic_DNA"/>
</dbReference>
<dbReference type="InterPro" id="IPR000515">
    <property type="entry name" value="MetI-like"/>
</dbReference>
<evidence type="ECO:0000256" key="3">
    <source>
        <dbReference type="ARBA" id="ARBA00022475"/>
    </source>
</evidence>
<protein>
    <submittedName>
        <fullName evidence="9">Proline/glycine betaine ABC transporter permease ProW</fullName>
    </submittedName>
</protein>
<feature type="transmembrane region" description="Helical" evidence="7">
    <location>
        <begin position="322"/>
        <end position="342"/>
    </location>
</feature>
<gene>
    <name evidence="9" type="primary">proW</name>
    <name evidence="9" type="ORF">EJP67_22460</name>
</gene>
<dbReference type="GO" id="GO:0043190">
    <property type="term" value="C:ATP-binding cassette (ABC) transporter complex"/>
    <property type="evidence" value="ECO:0007669"/>
    <property type="project" value="TreeGrafter"/>
</dbReference>
<evidence type="ECO:0000256" key="7">
    <source>
        <dbReference type="RuleBase" id="RU363032"/>
    </source>
</evidence>
<dbReference type="FunFam" id="1.10.3720.10:FF:000001">
    <property type="entry name" value="Glycine betaine ABC transporter, permease"/>
    <property type="match status" value="1"/>
</dbReference>
<dbReference type="NCBIfam" id="NF008196">
    <property type="entry name" value="PRK10952.1"/>
    <property type="match status" value="1"/>
</dbReference>
<evidence type="ECO:0000256" key="1">
    <source>
        <dbReference type="ARBA" id="ARBA00004651"/>
    </source>
</evidence>
<keyword evidence="5 7" id="KW-1133">Transmembrane helix</keyword>
<evidence type="ECO:0000256" key="5">
    <source>
        <dbReference type="ARBA" id="ARBA00022989"/>
    </source>
</evidence>
<evidence type="ECO:0000313" key="10">
    <source>
        <dbReference type="Proteomes" id="UP000281118"/>
    </source>
</evidence>
<name>A0A3S0XI19_9BURK</name>
<proteinExistence type="inferred from homology"/>
<keyword evidence="4 7" id="KW-0812">Transmembrane</keyword>
<dbReference type="CDD" id="cd06261">
    <property type="entry name" value="TM_PBP2"/>
    <property type="match status" value="1"/>
</dbReference>
<dbReference type="GO" id="GO:0031460">
    <property type="term" value="P:glycine betaine transport"/>
    <property type="evidence" value="ECO:0007669"/>
    <property type="project" value="TreeGrafter"/>
</dbReference>
<sequence length="392" mass="41261">MNDTALPSELAPLNDASTALATPTPAPTPIDPWEALLAAPDSSATSAWLDAPAPLDGAHQLAGNADAAGGLQLHRLWDGSLPVESWINSGLGWVVEHFRPFFQTVRLPIDGTLNWIQGLLTGLPTLAMIALIGLLAWQFAGRALAIGTTVALLLVAMLGIWPEAMVTLSLVLTSLVFCMAVGLPLGVLLASSDRAQRVMRPVLDAMQTTPAFVYLVPVVMLFGIGNVPGVIVTIVFALAPLVRLTNLGLRQVRPDLIEAARAYGASPWQMLVKVQLPLAMPSIMAGINQALMLSLSMVVIASMIAVGGLGQMVLRGIGRLDMGLATVGGLGIVLLAISLDRLTQAMGKSRRSAGRRWWHTGPVGLALRLLQRAVAPARTDAEPAPALSAQVR</sequence>
<accession>A0A3S0XI19</accession>
<comment type="subcellular location">
    <subcellularLocation>
        <location evidence="1 7">Cell membrane</location>
        <topology evidence="1 7">Multi-pass membrane protein</topology>
    </subcellularLocation>
</comment>
<dbReference type="PANTHER" id="PTHR47737:SF1">
    <property type="entry name" value="GLYCINE BETAINE_PROLINE BETAINE TRANSPORT SYSTEM PERMEASE PROTEIN PROW"/>
    <property type="match status" value="1"/>
</dbReference>
<dbReference type="PROSITE" id="PS50928">
    <property type="entry name" value="ABC_TM1"/>
    <property type="match status" value="1"/>
</dbReference>
<keyword evidence="3" id="KW-1003">Cell membrane</keyword>
<reference evidence="9 10" key="1">
    <citation type="submission" date="2018-12" db="EMBL/GenBank/DDBJ databases">
        <title>The genome sequences of Variovorax guangxiensis DSM 27352.</title>
        <authorList>
            <person name="Gao J."/>
            <person name="Sun J."/>
        </authorList>
    </citation>
    <scope>NUCLEOTIDE SEQUENCE [LARGE SCALE GENOMIC DNA]</scope>
    <source>
        <strain evidence="9 10">DSM 27352</strain>
    </source>
</reference>
<keyword evidence="6 7" id="KW-0472">Membrane</keyword>
<evidence type="ECO:0000256" key="2">
    <source>
        <dbReference type="ARBA" id="ARBA00022448"/>
    </source>
</evidence>
<evidence type="ECO:0000256" key="6">
    <source>
        <dbReference type="ARBA" id="ARBA00023136"/>
    </source>
</evidence>
<organism evidence="9 10">
    <name type="scientific">Variovorax guangxiensis</name>
    <dbReference type="NCBI Taxonomy" id="1775474"/>
    <lineage>
        <taxon>Bacteria</taxon>
        <taxon>Pseudomonadati</taxon>
        <taxon>Pseudomonadota</taxon>
        <taxon>Betaproteobacteria</taxon>
        <taxon>Burkholderiales</taxon>
        <taxon>Comamonadaceae</taxon>
        <taxon>Variovorax</taxon>
    </lineage>
</organism>
<evidence type="ECO:0000313" key="9">
    <source>
        <dbReference type="EMBL" id="RUR69821.1"/>
    </source>
</evidence>
<dbReference type="GO" id="GO:0015871">
    <property type="term" value="P:choline transport"/>
    <property type="evidence" value="ECO:0007669"/>
    <property type="project" value="TreeGrafter"/>
</dbReference>
<dbReference type="GO" id="GO:0015226">
    <property type="term" value="F:carnitine transmembrane transporter activity"/>
    <property type="evidence" value="ECO:0007669"/>
    <property type="project" value="TreeGrafter"/>
</dbReference>
<evidence type="ECO:0000256" key="4">
    <source>
        <dbReference type="ARBA" id="ARBA00022692"/>
    </source>
</evidence>
<dbReference type="PANTHER" id="PTHR47737">
    <property type="entry name" value="GLYCINE BETAINE/PROLINE BETAINE TRANSPORT SYSTEM PERMEASE PROTEIN PROW"/>
    <property type="match status" value="1"/>
</dbReference>
<dbReference type="SUPFAM" id="SSF161098">
    <property type="entry name" value="MetI-like"/>
    <property type="match status" value="1"/>
</dbReference>
<dbReference type="InterPro" id="IPR035906">
    <property type="entry name" value="MetI-like_sf"/>
</dbReference>
<feature type="transmembrane region" description="Helical" evidence="7">
    <location>
        <begin position="202"/>
        <end position="224"/>
    </location>
</feature>
<feature type="transmembrane region" description="Helical" evidence="7">
    <location>
        <begin position="290"/>
        <end position="310"/>
    </location>
</feature>
<dbReference type="Pfam" id="PF00528">
    <property type="entry name" value="BPD_transp_1"/>
    <property type="match status" value="1"/>
</dbReference>
<feature type="transmembrane region" description="Helical" evidence="7">
    <location>
        <begin position="115"/>
        <end position="136"/>
    </location>
</feature>
<dbReference type="Gene3D" id="1.10.3720.10">
    <property type="entry name" value="MetI-like"/>
    <property type="match status" value="1"/>
</dbReference>